<dbReference type="Pfam" id="PF04717">
    <property type="entry name" value="Phage_base_V"/>
    <property type="match status" value="1"/>
</dbReference>
<evidence type="ECO:0000259" key="1">
    <source>
        <dbReference type="Pfam" id="PF04717"/>
    </source>
</evidence>
<dbReference type="NCBIfam" id="NF033848">
    <property type="entry name" value="VgrG_rel"/>
    <property type="match status" value="1"/>
</dbReference>
<dbReference type="Gene3D" id="2.40.50.230">
    <property type="entry name" value="Gp5 N-terminal domain"/>
    <property type="match status" value="1"/>
</dbReference>
<dbReference type="InterPro" id="IPR037026">
    <property type="entry name" value="Vgr_OB-fold_dom_sf"/>
</dbReference>
<dbReference type="SUPFAM" id="SSF69279">
    <property type="entry name" value="Phage tail proteins"/>
    <property type="match status" value="1"/>
</dbReference>
<gene>
    <name evidence="2" type="ORF">ACH4OY_15135</name>
</gene>
<dbReference type="SUPFAM" id="SSF69255">
    <property type="entry name" value="gp5 N-terminal domain-like"/>
    <property type="match status" value="1"/>
</dbReference>
<accession>A0ABW7SM83</accession>
<dbReference type="InterPro" id="IPR047702">
    <property type="entry name" value="VgrG-rel"/>
</dbReference>
<protein>
    <submittedName>
        <fullName evidence="2">VgrG-related protein</fullName>
    </submittedName>
</protein>
<dbReference type="Proteomes" id="UP001611075">
    <property type="component" value="Unassembled WGS sequence"/>
</dbReference>
<dbReference type="InterPro" id="IPR006531">
    <property type="entry name" value="Gp5/Vgr_OB"/>
</dbReference>
<evidence type="ECO:0000313" key="3">
    <source>
        <dbReference type="Proteomes" id="UP001611075"/>
    </source>
</evidence>
<reference evidence="2 3" key="1">
    <citation type="submission" date="2024-10" db="EMBL/GenBank/DDBJ databases">
        <title>The Natural Products Discovery Center: Release of the First 8490 Sequenced Strains for Exploring Actinobacteria Biosynthetic Diversity.</title>
        <authorList>
            <person name="Kalkreuter E."/>
            <person name="Kautsar S.A."/>
            <person name="Yang D."/>
            <person name="Bader C.D."/>
            <person name="Teijaro C.N."/>
            <person name="Fluegel L."/>
            <person name="Davis C.M."/>
            <person name="Simpson J.R."/>
            <person name="Lauterbach L."/>
            <person name="Steele A.D."/>
            <person name="Gui C."/>
            <person name="Meng S."/>
            <person name="Li G."/>
            <person name="Viehrig K."/>
            <person name="Ye F."/>
            <person name="Su P."/>
            <person name="Kiefer A.F."/>
            <person name="Nichols A."/>
            <person name="Cepeda A.J."/>
            <person name="Yan W."/>
            <person name="Fan B."/>
            <person name="Jiang Y."/>
            <person name="Adhikari A."/>
            <person name="Zheng C.-J."/>
            <person name="Schuster L."/>
            <person name="Cowan T.M."/>
            <person name="Smanski M.J."/>
            <person name="Chevrette M.G."/>
            <person name="De Carvalho L.P.S."/>
            <person name="Shen B."/>
        </authorList>
    </citation>
    <scope>NUCLEOTIDE SEQUENCE [LARGE SCALE GENOMIC DNA]</scope>
    <source>
        <strain evidence="2 3">NPDC021253</strain>
    </source>
</reference>
<comment type="caution">
    <text evidence="2">The sequence shown here is derived from an EMBL/GenBank/DDBJ whole genome shotgun (WGS) entry which is preliminary data.</text>
</comment>
<evidence type="ECO:0000313" key="2">
    <source>
        <dbReference type="EMBL" id="MFI0794004.1"/>
    </source>
</evidence>
<keyword evidence="3" id="KW-1185">Reference proteome</keyword>
<proteinExistence type="predicted"/>
<dbReference type="RefSeq" id="WP_396679929.1">
    <property type="nucleotide sequence ID" value="NZ_JBIRPU010000009.1"/>
</dbReference>
<dbReference type="EMBL" id="JBIRPU010000009">
    <property type="protein sequence ID" value="MFI0794004.1"/>
    <property type="molecule type" value="Genomic_DNA"/>
</dbReference>
<sequence length="614" mass="62693">MPVANEQFANALLVEVGGSPLPAEIAALLTYAAVDDSRNLPDRFVLRYRDPGRTVLAKGGFTIGAPVKLTVQTSDPGGPAPLLTGEVTAVECELDATGTFTEVRGLDLAHRLLRGRRVAAYPGMSVPDIVRKVAQRAGLKAGRIDPVTGIGGEPEAQLSQDNVSDWAFLHRLAALVGAQVMVLDGALHLRMPEPPAGAPDPSARATQDPLVLEVNRNLIALRAGVTATAQVPEVAARGWDPATKRAVSATATPKVPGADGIGADPAELGKKVGSPPYLVADPTLGSDAAVRAVAGALAGDLGGGCAEIEGVAKGNARLRAGAAVALANIGEPFQGKYVLTSTRHVFSEQAGYTTAFTVSGRSDRSLYGLTAGAAATAERAGDGLVPAVVSDVKDPKKLGRVRLTLPWLDERYTTGWARVVQPGAGADRGAVLLPEVGDEVLVGFTGGNLDAAYVLGGLHNGTDAPPKLDTDPVDGSSGRIAARALVSRTGHRLELLEAGSGPDGILLATGDRKFTLRLDRTGRQVEIVSDGKVSVRAKDGISLDAGSGPLELAGQKVTVTSKGDVGIEGQGQVRVKGTAGASVEGATVKVTGQGGAELTASGAVTVRGGVVRIN</sequence>
<feature type="domain" description="Gp5/Type VI secretion system Vgr protein OB-fold" evidence="1">
    <location>
        <begin position="386"/>
        <end position="459"/>
    </location>
</feature>
<name>A0ABW7SM83_9ACTN</name>
<organism evidence="2 3">
    <name type="scientific">Micromonospora rubida</name>
    <dbReference type="NCBI Taxonomy" id="2697657"/>
    <lineage>
        <taxon>Bacteria</taxon>
        <taxon>Bacillati</taxon>
        <taxon>Actinomycetota</taxon>
        <taxon>Actinomycetes</taxon>
        <taxon>Micromonosporales</taxon>
        <taxon>Micromonosporaceae</taxon>
        <taxon>Micromonospora</taxon>
    </lineage>
</organism>